<dbReference type="AlphaFoldDB" id="A0A450UCH1"/>
<evidence type="ECO:0000313" key="3">
    <source>
        <dbReference type="EMBL" id="VFJ89988.1"/>
    </source>
</evidence>
<organism evidence="3">
    <name type="scientific">Candidatus Kentrum eta</name>
    <dbReference type="NCBI Taxonomy" id="2126337"/>
    <lineage>
        <taxon>Bacteria</taxon>
        <taxon>Pseudomonadati</taxon>
        <taxon>Pseudomonadota</taxon>
        <taxon>Gammaproteobacteria</taxon>
        <taxon>Candidatus Kentrum</taxon>
    </lineage>
</organism>
<evidence type="ECO:0000256" key="1">
    <source>
        <dbReference type="SAM" id="Phobius"/>
    </source>
</evidence>
<accession>A0A450UCH1</accession>
<evidence type="ECO:0000313" key="4">
    <source>
        <dbReference type="EMBL" id="VFJ96371.1"/>
    </source>
</evidence>
<sequence length="166" mass="17995">MSRPRRNRSGYLTVSLFPFLSILVATMGTLILVITAMSLISIQTGKQIVQSPAGVEKKACYVECRPGGLLIHATNQFVSVDRISRPNSPWTRFLEQLSFRPDVSLVLLVRQDGLEAFQKANASITVRNRLLGILGVGGGEAISVGYEPIAAAGPIEVEEPCEISLQ</sequence>
<evidence type="ECO:0000313" key="2">
    <source>
        <dbReference type="EMBL" id="VFJ88018.1"/>
    </source>
</evidence>
<keyword evidence="1" id="KW-0812">Transmembrane</keyword>
<proteinExistence type="predicted"/>
<dbReference type="EMBL" id="CAADFG010000006">
    <property type="protein sequence ID" value="VFJ88018.1"/>
    <property type="molecule type" value="Genomic_DNA"/>
</dbReference>
<dbReference type="EMBL" id="CAADFI010000007">
    <property type="protein sequence ID" value="VFJ89988.1"/>
    <property type="molecule type" value="Genomic_DNA"/>
</dbReference>
<feature type="transmembrane region" description="Helical" evidence="1">
    <location>
        <begin position="12"/>
        <end position="40"/>
    </location>
</feature>
<keyword evidence="1" id="KW-1133">Transmembrane helix</keyword>
<gene>
    <name evidence="2" type="ORF">BECKH772A_GA0070896_1000623</name>
    <name evidence="3" type="ORF">BECKH772B_GA0070898_1000723</name>
    <name evidence="4" type="ORF">BECKH772C_GA0070978_1000623</name>
</gene>
<dbReference type="EMBL" id="CAADFJ010000006">
    <property type="protein sequence ID" value="VFJ96371.1"/>
    <property type="molecule type" value="Genomic_DNA"/>
</dbReference>
<name>A0A450UCH1_9GAMM</name>
<protein>
    <submittedName>
        <fullName evidence="3">Uncharacterized protein</fullName>
    </submittedName>
</protein>
<reference evidence="3" key="1">
    <citation type="submission" date="2019-02" db="EMBL/GenBank/DDBJ databases">
        <authorList>
            <person name="Gruber-Vodicka R. H."/>
            <person name="Seah K. B. B."/>
        </authorList>
    </citation>
    <scope>NUCLEOTIDE SEQUENCE</scope>
    <source>
        <strain evidence="4">BECK_SA2B12</strain>
        <strain evidence="2">BECK_SA2B15</strain>
        <strain evidence="3">BECK_SA2B20</strain>
    </source>
</reference>
<keyword evidence="1" id="KW-0472">Membrane</keyword>